<evidence type="ECO:0000313" key="10">
    <source>
        <dbReference type="EMBL" id="BBH90540.1"/>
    </source>
</evidence>
<dbReference type="GO" id="GO:0005886">
    <property type="term" value="C:plasma membrane"/>
    <property type="evidence" value="ECO:0007669"/>
    <property type="project" value="UniProtKB-SubCell"/>
</dbReference>
<evidence type="ECO:0000256" key="5">
    <source>
        <dbReference type="ARBA" id="ARBA00022984"/>
    </source>
</evidence>
<keyword evidence="7 9" id="KW-0472">Membrane</keyword>
<evidence type="ECO:0000256" key="2">
    <source>
        <dbReference type="ARBA" id="ARBA00022475"/>
    </source>
</evidence>
<protein>
    <submittedName>
        <fullName evidence="10">Putative lipid II flippase MurJ</fullName>
    </submittedName>
</protein>
<feature type="region of interest" description="Disordered" evidence="8">
    <location>
        <begin position="1"/>
        <end position="42"/>
    </location>
</feature>
<feature type="transmembrane region" description="Helical" evidence="9">
    <location>
        <begin position="381"/>
        <end position="405"/>
    </location>
</feature>
<feature type="transmembrane region" description="Helical" evidence="9">
    <location>
        <begin position="285"/>
        <end position="305"/>
    </location>
</feature>
<feature type="transmembrane region" description="Helical" evidence="9">
    <location>
        <begin position="425"/>
        <end position="443"/>
    </location>
</feature>
<feature type="transmembrane region" description="Helical" evidence="9">
    <location>
        <begin position="513"/>
        <end position="536"/>
    </location>
</feature>
<dbReference type="GO" id="GO:0008360">
    <property type="term" value="P:regulation of cell shape"/>
    <property type="evidence" value="ECO:0007669"/>
    <property type="project" value="UniProtKB-KW"/>
</dbReference>
<evidence type="ECO:0000256" key="9">
    <source>
        <dbReference type="SAM" id="Phobius"/>
    </source>
</evidence>
<reference evidence="10" key="1">
    <citation type="submission" date="2018-12" db="EMBL/GenBank/DDBJ databases">
        <title>Novel natural products biosynthetic potential of the class Ktedonobacteria.</title>
        <authorList>
            <person name="Zheng Y."/>
            <person name="Saitou A."/>
            <person name="Wang C.M."/>
            <person name="Toyoda A."/>
            <person name="Minakuchi Y."/>
            <person name="Sekiguchi Y."/>
            <person name="Ueda K."/>
            <person name="Takano H."/>
            <person name="Sakai Y."/>
            <person name="Yokota A."/>
            <person name="Yabe S."/>
        </authorList>
    </citation>
    <scope>NUCLEOTIDE SEQUENCE</scope>
    <source>
        <strain evidence="10">COM3</strain>
    </source>
</reference>
<dbReference type="GO" id="GO:0009252">
    <property type="term" value="P:peptidoglycan biosynthetic process"/>
    <property type="evidence" value="ECO:0007669"/>
    <property type="project" value="UniProtKB-KW"/>
</dbReference>
<accession>A0A455SS63</accession>
<gene>
    <name evidence="10" type="ORF">KTC_52910</name>
</gene>
<sequence length="590" mass="63109">MAKENKVTKKEQDISQSSEEQTLITVPSSSTDTIAPEAEPIPTVATATQDAEQAAPRGGLMKSASLVGLGNLVSSLVGMVRQSTVASLGPVLAAAFSAALSPAQRFIDLLVTGAVTGALVPTFNDYAADEKRTEMRRIVYTVVNLILLITIISTVAFYFLAPVFFDSFLVSGFDATNKPLTLQFGRIIFCSLLFLGPYYVLSAALYALKEFGFPPLAQASYHIGIMIGVAGTTLLGAHFIGLYALPLGTILGTMGEVAILIPALRRHRLGYMFVLDLSHPAIRRILKLYAPIAVSFIVSIAVTFLDTHLASDAPCAAVLNNTSACGEANISAMTFATTLIQFPQGLVGTALGAAVLPFLNEFAREGNLERFKEMLRLGFRLGLLLMVPAMAGLLLLQYPIMSALFEHGGFKAEDALNGALALQYYSFQLPFIAIDQLAISAFYARKNTVIPVIVSFISVLGYLLIALPFSHTWGMPALAFANSVQNSLHAIILLIWLRFAIGELHLRTMIPSVLKILVATLIMAAAVWGLLQGISIVPLPVNKFIGNVIKLAVCGGLGAALYFVVASLLKVEEISMVKGVLLAKLGKKKA</sequence>
<dbReference type="PRINTS" id="PR01806">
    <property type="entry name" value="VIRFACTRMVIN"/>
</dbReference>
<feature type="transmembrane region" description="Helical" evidence="9">
    <location>
        <begin position="477"/>
        <end position="501"/>
    </location>
</feature>
<dbReference type="EMBL" id="AP019376">
    <property type="protein sequence ID" value="BBH90540.1"/>
    <property type="molecule type" value="Genomic_DNA"/>
</dbReference>
<keyword evidence="4" id="KW-0133">Cell shape</keyword>
<evidence type="ECO:0000256" key="6">
    <source>
        <dbReference type="ARBA" id="ARBA00022989"/>
    </source>
</evidence>
<dbReference type="Pfam" id="PF03023">
    <property type="entry name" value="MurJ"/>
    <property type="match status" value="1"/>
</dbReference>
<dbReference type="AlphaFoldDB" id="A0A455SS63"/>
<evidence type="ECO:0000256" key="3">
    <source>
        <dbReference type="ARBA" id="ARBA00022692"/>
    </source>
</evidence>
<feature type="transmembrane region" description="Helical" evidence="9">
    <location>
        <begin position="548"/>
        <end position="569"/>
    </location>
</feature>
<organism evidence="10">
    <name type="scientific">Thermosporothrix sp. COM3</name>
    <dbReference type="NCBI Taxonomy" id="2490863"/>
    <lineage>
        <taxon>Bacteria</taxon>
        <taxon>Bacillati</taxon>
        <taxon>Chloroflexota</taxon>
        <taxon>Ktedonobacteria</taxon>
        <taxon>Ktedonobacterales</taxon>
        <taxon>Thermosporotrichaceae</taxon>
        <taxon>Thermosporothrix</taxon>
    </lineage>
</organism>
<keyword evidence="5" id="KW-0573">Peptidoglycan synthesis</keyword>
<name>A0A455SS63_9CHLR</name>
<dbReference type="PANTHER" id="PTHR47019">
    <property type="entry name" value="LIPID II FLIPPASE MURJ"/>
    <property type="match status" value="1"/>
</dbReference>
<feature type="transmembrane region" description="Helical" evidence="9">
    <location>
        <begin position="184"/>
        <end position="207"/>
    </location>
</feature>
<evidence type="ECO:0000256" key="1">
    <source>
        <dbReference type="ARBA" id="ARBA00004651"/>
    </source>
</evidence>
<feature type="transmembrane region" description="Helical" evidence="9">
    <location>
        <begin position="243"/>
        <end position="264"/>
    </location>
</feature>
<proteinExistence type="predicted"/>
<keyword evidence="2" id="KW-1003">Cell membrane</keyword>
<feature type="transmembrane region" description="Helical" evidence="9">
    <location>
        <begin position="450"/>
        <end position="471"/>
    </location>
</feature>
<evidence type="ECO:0000256" key="8">
    <source>
        <dbReference type="SAM" id="MobiDB-lite"/>
    </source>
</evidence>
<keyword evidence="6 9" id="KW-1133">Transmembrane helix</keyword>
<keyword evidence="3 9" id="KW-0812">Transmembrane</keyword>
<comment type="subcellular location">
    <subcellularLocation>
        <location evidence="1">Cell membrane</location>
        <topology evidence="1">Multi-pass membrane protein</topology>
    </subcellularLocation>
</comment>
<feature type="transmembrane region" description="Helical" evidence="9">
    <location>
        <begin position="342"/>
        <end position="360"/>
    </location>
</feature>
<dbReference type="InterPro" id="IPR051050">
    <property type="entry name" value="Lipid_II_flippase_MurJ/MviN"/>
</dbReference>
<feature type="transmembrane region" description="Helical" evidence="9">
    <location>
        <begin position="138"/>
        <end position="164"/>
    </location>
</feature>
<dbReference type="GO" id="GO:0034204">
    <property type="term" value="P:lipid translocation"/>
    <property type="evidence" value="ECO:0007669"/>
    <property type="project" value="TreeGrafter"/>
</dbReference>
<dbReference type="GO" id="GO:0015648">
    <property type="term" value="F:lipid-linked peptidoglycan transporter activity"/>
    <property type="evidence" value="ECO:0007669"/>
    <property type="project" value="TreeGrafter"/>
</dbReference>
<evidence type="ECO:0000256" key="7">
    <source>
        <dbReference type="ARBA" id="ARBA00023136"/>
    </source>
</evidence>
<feature type="compositionally biased region" description="Basic and acidic residues" evidence="8">
    <location>
        <begin position="1"/>
        <end position="13"/>
    </location>
</feature>
<dbReference type="PANTHER" id="PTHR47019:SF1">
    <property type="entry name" value="LIPID II FLIPPASE MURJ"/>
    <property type="match status" value="1"/>
</dbReference>
<feature type="compositionally biased region" description="Polar residues" evidence="8">
    <location>
        <begin position="14"/>
        <end position="33"/>
    </location>
</feature>
<evidence type="ECO:0000256" key="4">
    <source>
        <dbReference type="ARBA" id="ARBA00022960"/>
    </source>
</evidence>
<dbReference type="InterPro" id="IPR004268">
    <property type="entry name" value="MurJ"/>
</dbReference>
<feature type="transmembrane region" description="Helical" evidence="9">
    <location>
        <begin position="219"/>
        <end position="237"/>
    </location>
</feature>